<protein>
    <submittedName>
        <fullName evidence="3">SPATA31 subfamily H, pseudogene 1</fullName>
    </submittedName>
</protein>
<feature type="compositionally biased region" description="Low complexity" evidence="1">
    <location>
        <begin position="3174"/>
        <end position="3210"/>
    </location>
</feature>
<feature type="region of interest" description="Disordered" evidence="1">
    <location>
        <begin position="1906"/>
        <end position="1925"/>
    </location>
</feature>
<feature type="compositionally biased region" description="Low complexity" evidence="1">
    <location>
        <begin position="3410"/>
        <end position="3430"/>
    </location>
</feature>
<feature type="compositionally biased region" description="Basic residues" evidence="1">
    <location>
        <begin position="3342"/>
        <end position="3351"/>
    </location>
</feature>
<evidence type="ECO:0000313" key="4">
    <source>
        <dbReference type="MGI" id="MGI:4937329"/>
    </source>
</evidence>
<evidence type="ECO:0000313" key="5">
    <source>
        <dbReference type="Proteomes" id="UP000000589"/>
    </source>
</evidence>
<reference evidence="3 5" key="2">
    <citation type="journal article" date="2011" name="PLoS Biol.">
        <title>Modernizing reference genome assemblies.</title>
        <authorList>
            <person name="Church D.M."/>
            <person name="Schneider V.A."/>
            <person name="Graves T."/>
            <person name="Auger K."/>
            <person name="Cunningham F."/>
            <person name="Bouk N."/>
            <person name="Chen H.C."/>
            <person name="Agarwala R."/>
            <person name="McLaren W.M."/>
            <person name="Ritchie G.R."/>
            <person name="Albracht D."/>
            <person name="Kremitzki M."/>
            <person name="Rock S."/>
            <person name="Kotkiewicz H."/>
            <person name="Kremitzki C."/>
            <person name="Wollam A."/>
            <person name="Trani L."/>
            <person name="Fulton L."/>
            <person name="Fulton R."/>
            <person name="Matthews L."/>
            <person name="Whitehead S."/>
            <person name="Chow W."/>
            <person name="Torrance J."/>
            <person name="Dunn M."/>
            <person name="Harden G."/>
            <person name="Threadgold G."/>
            <person name="Wood J."/>
            <person name="Collins J."/>
            <person name="Heath P."/>
            <person name="Griffiths G."/>
            <person name="Pelan S."/>
            <person name="Grafham D."/>
            <person name="Eichler E.E."/>
            <person name="Weinstock G."/>
            <person name="Mardis E.R."/>
            <person name="Wilson R.K."/>
            <person name="Howe K."/>
            <person name="Flicek P."/>
            <person name="Hubbard T."/>
        </authorList>
    </citation>
    <scope>NUCLEOTIDE SEQUENCE [LARGE SCALE GENOMIC DNA]</scope>
    <source>
        <strain evidence="3 5">C57BL/6J</strain>
    </source>
</reference>
<accession>A0ABA7IXD6</accession>
<feature type="region of interest" description="Disordered" evidence="1">
    <location>
        <begin position="173"/>
        <end position="193"/>
    </location>
</feature>
<feature type="compositionally biased region" description="Basic residues" evidence="1">
    <location>
        <begin position="3519"/>
        <end position="3528"/>
    </location>
</feature>
<feature type="region of interest" description="Disordered" evidence="1">
    <location>
        <begin position="2718"/>
        <end position="2769"/>
    </location>
</feature>
<evidence type="ECO:0000256" key="1">
    <source>
        <dbReference type="SAM" id="MobiDB-lite"/>
    </source>
</evidence>
<feature type="compositionally biased region" description="Basic residues" evidence="1">
    <location>
        <begin position="3478"/>
        <end position="3496"/>
    </location>
</feature>
<keyword evidence="5" id="KW-1185">Reference proteome</keyword>
<dbReference type="Ensembl" id="ENSMUST00000239249.3">
    <property type="protein sequence ID" value="ENSMUSP00000160047.1"/>
    <property type="gene ID" value="ENSMUSG00000118586.3"/>
</dbReference>
<feature type="compositionally biased region" description="Low complexity" evidence="1">
    <location>
        <begin position="3263"/>
        <end position="3283"/>
    </location>
</feature>
<feature type="region of interest" description="Disordered" evidence="1">
    <location>
        <begin position="3102"/>
        <end position="3528"/>
    </location>
</feature>
<feature type="compositionally biased region" description="Basic residues" evidence="1">
    <location>
        <begin position="3431"/>
        <end position="3440"/>
    </location>
</feature>
<feature type="compositionally biased region" description="Basic and acidic residues" evidence="1">
    <location>
        <begin position="3119"/>
        <end position="3133"/>
    </location>
</feature>
<reference evidence="3" key="3">
    <citation type="submission" date="2025-08" db="UniProtKB">
        <authorList>
            <consortium name="Ensembl"/>
        </authorList>
    </citation>
    <scope>IDENTIFICATION</scope>
    <source>
        <strain evidence="3">C57BL/6J</strain>
    </source>
</reference>
<keyword evidence="2" id="KW-0812">Transmembrane</keyword>
<feature type="compositionally biased region" description="Polar residues" evidence="1">
    <location>
        <begin position="283"/>
        <end position="301"/>
    </location>
</feature>
<feature type="compositionally biased region" description="Basic residues" evidence="1">
    <location>
        <begin position="3389"/>
        <end position="3407"/>
    </location>
</feature>
<feature type="compositionally biased region" description="Polar residues" evidence="1">
    <location>
        <begin position="1513"/>
        <end position="1523"/>
    </location>
</feature>
<feature type="region of interest" description="Disordered" evidence="1">
    <location>
        <begin position="2597"/>
        <end position="2618"/>
    </location>
</feature>
<feature type="region of interest" description="Disordered" evidence="1">
    <location>
        <begin position="1513"/>
        <end position="1541"/>
    </location>
</feature>
<reference evidence="3 5" key="1">
    <citation type="journal article" date="2009" name="PLoS Biol.">
        <title>Lineage-specific biology revealed by a finished genome assembly of the mouse.</title>
        <authorList>
            <consortium name="Mouse Genome Sequencing Consortium"/>
            <person name="Church D.M."/>
            <person name="Goodstadt L."/>
            <person name="Hillier L.W."/>
            <person name="Zody M.C."/>
            <person name="Goldstein S."/>
            <person name="She X."/>
            <person name="Bult C.J."/>
            <person name="Agarwala R."/>
            <person name="Cherry J.L."/>
            <person name="DiCuccio M."/>
            <person name="Hlavina W."/>
            <person name="Kapustin Y."/>
            <person name="Meric P."/>
            <person name="Maglott D."/>
            <person name="Birtle Z."/>
            <person name="Marques A.C."/>
            <person name="Graves T."/>
            <person name="Zhou S."/>
            <person name="Teague B."/>
            <person name="Potamousis K."/>
            <person name="Churas C."/>
            <person name="Place M."/>
            <person name="Herschleb J."/>
            <person name="Runnheim R."/>
            <person name="Forrest D."/>
            <person name="Amos-Landgraf J."/>
            <person name="Schwartz D.C."/>
            <person name="Cheng Z."/>
            <person name="Lindblad-Toh K."/>
            <person name="Eichler E.E."/>
            <person name="Ponting C.P."/>
        </authorList>
    </citation>
    <scope>NUCLEOTIDE SEQUENCE [LARGE SCALE GENOMIC DNA]</scope>
    <source>
        <strain evidence="3 5">C57BL/6J</strain>
    </source>
</reference>
<dbReference type="GeneTree" id="ENSGT00700000104587"/>
<proteinExistence type="predicted"/>
<feature type="region of interest" description="Disordered" evidence="1">
    <location>
        <begin position="2847"/>
        <end position="2881"/>
    </location>
</feature>
<feature type="compositionally biased region" description="Basic residues" evidence="1">
    <location>
        <begin position="3164"/>
        <end position="3173"/>
    </location>
</feature>
<feature type="compositionally biased region" description="Basic residues" evidence="1">
    <location>
        <begin position="3211"/>
        <end position="3229"/>
    </location>
</feature>
<reference evidence="3" key="4">
    <citation type="submission" date="2025-09" db="UniProtKB">
        <authorList>
            <consortium name="Ensembl"/>
        </authorList>
    </citation>
    <scope>IDENTIFICATION</scope>
    <source>
        <strain evidence="3">C57BL/6J</strain>
    </source>
</reference>
<feature type="compositionally biased region" description="Polar residues" evidence="1">
    <location>
        <begin position="456"/>
        <end position="475"/>
    </location>
</feature>
<sequence length="3528" mass="393851">MEPFCVLGIPLLDNFSLILLTFLIGSIWVFFSRYWSWTQVAAKTESEEIKKPTVLQMDDSRMKFGEEHLLSILGLPMGYTEDYILSSIDKNLRHLENARATLLEPDLPESHGTSSSSISDTVAHESVPHCRYCKNRKRSTDYSMSSESSKNSSILSYLPIFPERTTWKIQGNIVPDSPEKELPKSRNQSTPLPTFQLTDTEKSELSQNFAVLPPLQAHGSFISSNLQSLDPLVRRELQGHMSQKVSTLQKQVVPLPVKKSWKTLNHLMDVQGVPEQEIPHTQLSTPIPQSTKPSTNRSSGVPSIHLHVNIGVNSEVNRTEARMSRPLTSKKQLESENDHQIIRYNPLVISMDTPSSRNVEVNAIQEETSLLKKDPKHMLDLNTEQRVIGLPEERIKSHKTQGTNAELTPKAPCPATDRIKITPMALLQVMDSMGIIPDSHSEVTDPVRKTKDKSDLSQPSNQAQTVSIPPKSSNPVIESIKVANPEHQKREPKITNPSETSLYEYTASTELTLPDVDNIQGTIVESYSEMGSQGLNLEPRVQIEESESLVEKTTEPSGLVVEPIELDTGPTTHIIDVIPGPQLHNVKSMQIDTGLELQSELSADLVQQSSIGLVDPEKAKLEPELQSLSPKELVEGTQIPTVKSVDLNLGQEPPVVKSPLIPGPHLQRVRFPKLCQGQLLQGENPANSISGSLYNNLKSDEAISYFPVQEIRSFGAIPGPKVLESHLQHVKSTEINLGPCLQDVRFFDSMPKPKHHGFKYTQLIKGFPLQERISQGFMPESFWPLSQEPKFKDRKLAMPTQGSEFHNIKFTTQASELQHPHVISEDVSTGRREQDTKFSELASRPRLQEVKFGEQISGLMCDSGSSMTLELGMHDPKLAKMMTAGLQDSRQVSFNSGPWLQDVKFLDVIQGTPLQGMETSELNSGPYLECVKSFELTTQPERQGMKPELIGQESPFHGVKYVIRNQVPSFEDKMSYKMVSESQVQMAETMKLAPGRHLGNADHSELIRRPQTQGRAFSELIEGQLLGHIKPVEKNTVSKQEALPSVELTPGLHLGDFTSTKVKSMSEQKQVRSTLSTPGMQAGDMNVEELPPGSSLKSLKHRLLPSRPKIEDRKPVILTVEECLKMIKSTVESPSSSLRGDMKSVQLIPGSRIQDLKNKGLACDTHVQDVNVDENAMDLKLEPKKQEESPVTFVPKMLFQEKSMEVFQGPQLQGIKPKELTSLPQMQDRKPVITLCLKQQSVKPVTVANTKSKPANMKPTDEMNSYLQFKGATSFEFATDPVVQSVKPEKFQTANCSQTQGIQGVNSFVYTAGQNPLCENSNRYNLGPLFQGMNFCTFTSPQILCVYPVWCNTRIHLQDINSSACTLSQEFQSVNSIGYNPGPHLQAPKLQEQHLKDLKSELTPGSNNLDIAPMEYNPGPQSQDMNSSGFNPESKPQCISSVKPSSGPQLQSIKSFELTPDSESQSTKSVLLNSRSPSQGVGSSNLMLGAKFQKNPLLKNQRGSWQQSAQPILSLRPQSNGVNSVALPRSPPEDRKFPERSTQISFCKSAVDLTTSCGLNDLSNKLFFPDPCFQNLQNVHLKPVPQSQSVSSSELMPCHSSQHLMSSLAPKPCFQDTNPKELIIGSKQESLNCQLFPSEEKPMMVLAPQSTRKLLAGPALTSVKFSNLSLKPQQQNTKSSAFTSEPKWQGVKQVKLSSVSLPEPGKSVESPPKSILQNMKPGNLMPQTIDSVTKSATVIYRPERQVVFFAGMSMKSRYQVPKSNFTSPPTYQDVGSLEMTKELGHKSKEMMEKSVRFSSNPTHKVIESLEMPLKLDLQVPEFFDLTPTLSDQDSKSSELNQISEAPELHSWSWPQFQDFKELHVKEVTESDRMALNVKSHVADMIEVTCEARQPAKEFLRMTPKPVNREPGFVEKSPRPCPQDLGPLGVASKKISQREQSVISTPRPFCYIPDPVSGITPGPGTQIPKSKNLASMLWLQKESSELSCKQTSQIEGNTDSVELTFGTRQPGEVAAKLTEPQNLSLESASITPIESLDQTVNFVGINPKPPDQVTESAKTPLPVPQSVTLPKVSENVEEIPGPPLQVIKSVKIPESYPQKSKYNDFTPRIHNVISSEFAPSLWLQNVQSNKLTLVPTHQVLEIKRQPGFQIIKTVLNPKPLVMIVKSEEVASGLTMRSSIKIKECLNLHPRPHLQGLVKLAGLTPKADIQVTSAELIFQQTSPLKEPTLLTHEQRLQAEKSLGLTPESHKVVKMEDSNQSKDSEMITSVLLQAENSLSRFIHSPSAPFLSSIDKATQLGHLQGSGVPKDLRAFDMENLGLEILQSSKSYTDTIIIKSSVLPLVLPNLPSDKTGDTKGNPYPEIWSMNVLSKEGIEKGQMEEFQRYSSYSFKLLSEEFQAGLEAQRSSIHSFLGIQQNVWESHVSRQRLPRKYLSSMLMLGNVLGTIMEKKPCSQSILTEGSTMDICQSIHNLFGVPAELMEFSQSLLEKVPRTVSQTSVAKNYIQRHILCHSNEKRMPLKMWTRGSTSSIIQQYSGSRLGVKKTSSNLSNILQDVTEHVSVSCTGARFPALMKSESNSEILYTREGSLSREQSKISPCENFTRSSESQHSLRTGSFSQSKTDISEQTQLLKELQGKIAGNLLRSQIQHNIPLPLASGLVLKYPICLQCGRCSGFNCCHNLQSAFGPYLLIYPQLHLLSTPEGHGSEIQLHLKFKLQTRKRPQVSKYHARNRADPWKGAASPSRRKASLSTPASKSPRRDFQSSSSLSPTSVQVHTQQKQWCSRCMAGNTTAKDSVFCQGHDLSESEYRSNLDERSVKSSPRKTSVLTHPMKKIIKGPQTQITRLYKISTSTKGSHPRTLRGLSRSKMENTLTSTSKRQPRKSCQPKFIQSLFHSLRQAFQAAHTTVNFIGQKLQYKMRPDNLWSIKNLHPKQRSEDYGLMGDSHGARTPVVRYMSPSSTPKQKDKFQGASECFRQPRKPKEARSLLPRPVQLQKILAWGRDVFNQATSVPERLKRVQNVYSMATKSCSDEISSLESKKFSKVGAKFQAQERIVSNPLLKGILQSHLGKKPINKEEQQGFFMERALCNKSPERIHRRLPQRIHWQSPYERRQHSPSWRRHSSPADRTLRSLSERCHRSPSQRKSLSSSLRTYHNLSDRLHNSPSRRSPPRPSRKNPRSPSRMSPHSPSWRTPCSPSSRSPHSPSRRTPLSPSRRTPRSSSRRSHHIPSRRHTQNPSGSSHHSRSRSSSHPSSSRRSPPRSSRKNPRSPSRISPHSPSRRTPLSPSRRSPHSPTRRTPLSPSRRTPRSSSRRSHHIPSRRHTQNPSGSSHHSGSRSSSHPSSSRRSPPRSSRKNPRSPSRMSPHSPSRRTSCSPSRRSAHSPSRRTPLSPSRRTPRSSSRRSHHIPSRRHTQNPSGSSHHSGSRSSSHPSSSRRSPPRSSRKNPRSPSRMSPHSPSRRTSCSPSRRSAHSPSRRTPLSPSRRTPRSSSRKSHHIPSRRHTQNPSESSHHSRSGSSRPSTAGRSHSRRCPCSP</sequence>
<feature type="compositionally biased region" description="Polar residues" evidence="1">
    <location>
        <begin position="1437"/>
        <end position="1454"/>
    </location>
</feature>
<dbReference type="MGI" id="MGI:4937329">
    <property type="gene designation" value="Spata31h-ps1"/>
</dbReference>
<feature type="compositionally biased region" description="Basic residues" evidence="1">
    <location>
        <begin position="3253"/>
        <end position="3262"/>
    </location>
</feature>
<feature type="compositionally biased region" description="Polar residues" evidence="1">
    <location>
        <begin position="1461"/>
        <end position="1485"/>
    </location>
</feature>
<keyword evidence="2" id="KW-0472">Membrane</keyword>
<feature type="compositionally biased region" description="Basic and acidic residues" evidence="1">
    <location>
        <begin position="439"/>
        <end position="455"/>
    </location>
</feature>
<feature type="region of interest" description="Disordered" evidence="1">
    <location>
        <begin position="1695"/>
        <end position="1722"/>
    </location>
</feature>
<feature type="compositionally biased region" description="Polar residues" evidence="1">
    <location>
        <begin position="1419"/>
        <end position="1431"/>
    </location>
</feature>
<feature type="region of interest" description="Disordered" evidence="1">
    <location>
        <begin position="283"/>
        <end position="302"/>
    </location>
</feature>
<feature type="compositionally biased region" description="Low complexity" evidence="1">
    <location>
        <begin position="3321"/>
        <end position="3341"/>
    </location>
</feature>
<dbReference type="Proteomes" id="UP000000589">
    <property type="component" value="Chromosome 5"/>
</dbReference>
<evidence type="ECO:0000256" key="2">
    <source>
        <dbReference type="SAM" id="Phobius"/>
    </source>
</evidence>
<name>A0ABA7IXD6_MOUSE</name>
<feature type="compositionally biased region" description="Low complexity" evidence="1">
    <location>
        <begin position="3138"/>
        <end position="3147"/>
    </location>
</feature>
<feature type="compositionally biased region" description="Low complexity" evidence="1">
    <location>
        <begin position="3352"/>
        <end position="3372"/>
    </location>
</feature>
<feature type="compositionally biased region" description="Basic residues" evidence="1">
    <location>
        <begin position="3300"/>
        <end position="3318"/>
    </location>
</feature>
<gene>
    <name evidence="3 4" type="primary">Spata31h-ps1</name>
</gene>
<feature type="region of interest" description="Disordered" evidence="1">
    <location>
        <begin position="2951"/>
        <end position="2981"/>
    </location>
</feature>
<keyword evidence="2" id="KW-1133">Transmembrane helix</keyword>
<dbReference type="PANTHER" id="PTHR33888:SF1">
    <property type="entry name" value="RIKEN CDNA 4932415D10 GENE"/>
    <property type="match status" value="1"/>
</dbReference>
<dbReference type="PANTHER" id="PTHR33888">
    <property type="entry name" value="RIKEN CDNA 4932415D10 GENE"/>
    <property type="match status" value="1"/>
</dbReference>
<feature type="compositionally biased region" description="Low complexity" evidence="1">
    <location>
        <begin position="3441"/>
        <end position="3461"/>
    </location>
</feature>
<feature type="region of interest" description="Disordered" evidence="1">
    <location>
        <begin position="1400"/>
        <end position="1485"/>
    </location>
</feature>
<feature type="region of interest" description="Disordered" evidence="1">
    <location>
        <begin position="437"/>
        <end position="475"/>
    </location>
</feature>
<evidence type="ECO:0000313" key="3">
    <source>
        <dbReference type="Ensembl" id="ENSMUSP00000160047.1"/>
    </source>
</evidence>
<organism evidence="3 5">
    <name type="scientific">Mus musculus</name>
    <name type="common">Mouse</name>
    <dbReference type="NCBI Taxonomy" id="10090"/>
    <lineage>
        <taxon>Eukaryota</taxon>
        <taxon>Metazoa</taxon>
        <taxon>Chordata</taxon>
        <taxon>Craniata</taxon>
        <taxon>Vertebrata</taxon>
        <taxon>Euteleostomi</taxon>
        <taxon>Mammalia</taxon>
        <taxon>Eutheria</taxon>
        <taxon>Euarchontoglires</taxon>
        <taxon>Glires</taxon>
        <taxon>Rodentia</taxon>
        <taxon>Myomorpha</taxon>
        <taxon>Muroidea</taxon>
        <taxon>Muridae</taxon>
        <taxon>Murinae</taxon>
        <taxon>Mus</taxon>
        <taxon>Mus</taxon>
    </lineage>
</organism>
<feature type="transmembrane region" description="Helical" evidence="2">
    <location>
        <begin position="12"/>
        <end position="31"/>
    </location>
</feature>
<feature type="compositionally biased region" description="Basic residues" evidence="1">
    <location>
        <begin position="2718"/>
        <end position="2727"/>
    </location>
</feature>
<feature type="compositionally biased region" description="Low complexity" evidence="1">
    <location>
        <begin position="3508"/>
        <end position="3518"/>
    </location>
</feature>